<dbReference type="Proteomes" id="UP001314681">
    <property type="component" value="Unassembled WGS sequence"/>
</dbReference>
<dbReference type="EMBL" id="JAHQCX010000026">
    <property type="protein sequence ID" value="MBU9728971.1"/>
    <property type="molecule type" value="Genomic_DNA"/>
</dbReference>
<keyword evidence="1" id="KW-1133">Transmembrane helix</keyword>
<protein>
    <submittedName>
        <fullName evidence="2">Uncharacterized protein</fullName>
    </submittedName>
</protein>
<dbReference type="RefSeq" id="WP_158355335.1">
    <property type="nucleotide sequence ID" value="NZ_JAHQCX010000026.1"/>
</dbReference>
<evidence type="ECO:0000313" key="3">
    <source>
        <dbReference type="Proteomes" id="UP001314681"/>
    </source>
</evidence>
<keyword evidence="1" id="KW-0472">Membrane</keyword>
<organism evidence="2 3">
    <name type="scientific">Diplocloster modestus</name>
    <dbReference type="NCBI Taxonomy" id="2850322"/>
    <lineage>
        <taxon>Bacteria</taxon>
        <taxon>Bacillati</taxon>
        <taxon>Bacillota</taxon>
        <taxon>Clostridia</taxon>
        <taxon>Lachnospirales</taxon>
        <taxon>Lachnospiraceae</taxon>
        <taxon>Diplocloster</taxon>
    </lineage>
</organism>
<feature type="transmembrane region" description="Helical" evidence="1">
    <location>
        <begin position="153"/>
        <end position="174"/>
    </location>
</feature>
<keyword evidence="1" id="KW-0812">Transmembrane</keyword>
<keyword evidence="3" id="KW-1185">Reference proteome</keyword>
<reference evidence="2 3" key="1">
    <citation type="submission" date="2021-06" db="EMBL/GenBank/DDBJ databases">
        <title>Description of novel taxa of the family Lachnospiraceae.</title>
        <authorList>
            <person name="Chaplin A.V."/>
            <person name="Sokolova S.R."/>
            <person name="Pikina A.P."/>
            <person name="Korzhanova M."/>
            <person name="Belova V."/>
            <person name="Korostin D."/>
            <person name="Efimov B.A."/>
        </authorList>
    </citation>
    <scope>NUCLEOTIDE SEQUENCE [LARGE SCALE GENOMIC DNA]</scope>
    <source>
        <strain evidence="2 3">ASD4241</strain>
    </source>
</reference>
<evidence type="ECO:0000256" key="1">
    <source>
        <dbReference type="SAM" id="Phobius"/>
    </source>
</evidence>
<comment type="caution">
    <text evidence="2">The sequence shown here is derived from an EMBL/GenBank/DDBJ whole genome shotgun (WGS) entry which is preliminary data.</text>
</comment>
<name>A0ABS6KEL8_9FIRM</name>
<evidence type="ECO:0000313" key="2">
    <source>
        <dbReference type="EMBL" id="MBU9728971.1"/>
    </source>
</evidence>
<sequence length="202" mass="23338">MTSQVKLIAEHPFTVNGDISDVKTDLALMRLRAERLQSYNQPEDVAMVGHALDVIYADMEVLLDEIDNLYLGPKEDTDALQLSFHEIRDAHEQLLEFAALQSSTTDVIAAYEEEKLYPLYETLEQNAQQILSFVPNTQQDIFTSANHLGNSSLLWSIIIITAVTFSLFLFLYMIRKMSRRLYEKNRQFELLSDTAWKTVWIR</sequence>
<gene>
    <name evidence="2" type="ORF">KTH90_23555</name>
</gene>
<accession>A0ABS6KEL8</accession>
<proteinExistence type="predicted"/>